<evidence type="ECO:0008006" key="4">
    <source>
        <dbReference type="Google" id="ProtNLM"/>
    </source>
</evidence>
<dbReference type="EMBL" id="MPTB01000006">
    <property type="protein sequence ID" value="OMD50791.1"/>
    <property type="molecule type" value="Genomic_DNA"/>
</dbReference>
<keyword evidence="1" id="KW-0472">Membrane</keyword>
<keyword evidence="3" id="KW-1185">Reference proteome</keyword>
<evidence type="ECO:0000256" key="1">
    <source>
        <dbReference type="SAM" id="Phobius"/>
    </source>
</evidence>
<evidence type="ECO:0000313" key="3">
    <source>
        <dbReference type="Proteomes" id="UP000187412"/>
    </source>
</evidence>
<evidence type="ECO:0000313" key="2">
    <source>
        <dbReference type="EMBL" id="OMD50791.1"/>
    </source>
</evidence>
<keyword evidence="1" id="KW-1133">Transmembrane helix</keyword>
<comment type="caution">
    <text evidence="2">The sequence shown here is derived from an EMBL/GenBank/DDBJ whole genome shotgun (WGS) entry which is preliminary data.</text>
</comment>
<sequence length="71" mass="8010">MINKLLKYYKENVSVDVLVDSHMKNVSAIVNFAFWNSFVGIIISVITGLYFIAVTIGLVLILNNINQLIHN</sequence>
<organism evidence="2 3">
    <name type="scientific">Paenibacillus borealis</name>
    <dbReference type="NCBI Taxonomy" id="160799"/>
    <lineage>
        <taxon>Bacteria</taxon>
        <taxon>Bacillati</taxon>
        <taxon>Bacillota</taxon>
        <taxon>Bacilli</taxon>
        <taxon>Bacillales</taxon>
        <taxon>Paenibacillaceae</taxon>
        <taxon>Paenibacillus</taxon>
    </lineage>
</organism>
<proteinExistence type="predicted"/>
<accession>A0ABX3HJR8</accession>
<name>A0ABX3HJR8_PAEBO</name>
<gene>
    <name evidence="2" type="ORF">BSK56_06405</name>
</gene>
<dbReference type="Proteomes" id="UP000187412">
    <property type="component" value="Unassembled WGS sequence"/>
</dbReference>
<feature type="transmembrane region" description="Helical" evidence="1">
    <location>
        <begin position="33"/>
        <end position="62"/>
    </location>
</feature>
<protein>
    <recommendedName>
        <fullName evidence="4">DUF4342 domain-containing protein</fullName>
    </recommendedName>
</protein>
<reference evidence="2 3" key="1">
    <citation type="submission" date="2016-10" db="EMBL/GenBank/DDBJ databases">
        <title>Paenibacillus species isolates.</title>
        <authorList>
            <person name="Beno S.M."/>
        </authorList>
    </citation>
    <scope>NUCLEOTIDE SEQUENCE [LARGE SCALE GENOMIC DNA]</scope>
    <source>
        <strain evidence="2 3">FSL H7-0744</strain>
    </source>
</reference>
<keyword evidence="1" id="KW-0812">Transmembrane</keyword>